<dbReference type="InterPro" id="IPR019734">
    <property type="entry name" value="TPR_rpt"/>
</dbReference>
<gene>
    <name evidence="4" type="ORF">JMJ54_14085</name>
</gene>
<accession>A0ABS2BNG4</accession>
<feature type="region of interest" description="Disordered" evidence="2">
    <location>
        <begin position="19"/>
        <end position="43"/>
    </location>
</feature>
<evidence type="ECO:0000256" key="3">
    <source>
        <dbReference type="SAM" id="SignalP"/>
    </source>
</evidence>
<evidence type="ECO:0000256" key="2">
    <source>
        <dbReference type="SAM" id="MobiDB-lite"/>
    </source>
</evidence>
<evidence type="ECO:0000313" key="5">
    <source>
        <dbReference type="Proteomes" id="UP000809431"/>
    </source>
</evidence>
<name>A0ABS2BNG4_9NEIS</name>
<reference evidence="4 5" key="1">
    <citation type="submission" date="2021-01" db="EMBL/GenBank/DDBJ databases">
        <title>Draft Genome Sequence and Polyhydroxyalkanoate Biosynthetic Potential of Jeongeupia naejangsanensis Type Strain DSM 24253.</title>
        <authorList>
            <person name="Turrini P."/>
            <person name="Artuso I."/>
            <person name="Lugli G.A."/>
            <person name="Frangipani E."/>
            <person name="Ventura M."/>
            <person name="Visca P."/>
        </authorList>
    </citation>
    <scope>NUCLEOTIDE SEQUENCE [LARGE SCALE GENOMIC DNA]</scope>
    <source>
        <strain evidence="4 5">DSM 24253</strain>
    </source>
</reference>
<feature type="signal peptide" evidence="3">
    <location>
        <begin position="1"/>
        <end position="19"/>
    </location>
</feature>
<feature type="compositionally biased region" description="Polar residues" evidence="2">
    <location>
        <begin position="32"/>
        <end position="43"/>
    </location>
</feature>
<dbReference type="PROSITE" id="PS50005">
    <property type="entry name" value="TPR"/>
    <property type="match status" value="1"/>
</dbReference>
<dbReference type="InterPro" id="IPR011990">
    <property type="entry name" value="TPR-like_helical_dom_sf"/>
</dbReference>
<keyword evidence="5" id="KW-1185">Reference proteome</keyword>
<feature type="chain" id="PRO_5046737979" evidence="3">
    <location>
        <begin position="20"/>
        <end position="154"/>
    </location>
</feature>
<keyword evidence="3" id="KW-0732">Signal</keyword>
<sequence>MWRTFCLVAGLMLAGLASASGGGSPPARSSADSETSKAIASARQSIDQQQWDQALQVLDAARQRDPRNADLWNWTGYCERKRGNLQQAFAAYDEALRLNPRHLGAHEYLGEAWLQAGQPEKAQAVLDQLKTLCGTCEEERDLAAAIDTYRAKAQ</sequence>
<dbReference type="EMBL" id="JAESND010000007">
    <property type="protein sequence ID" value="MBM3116960.1"/>
    <property type="molecule type" value="Genomic_DNA"/>
</dbReference>
<dbReference type="RefSeq" id="WP_203539190.1">
    <property type="nucleotide sequence ID" value="NZ_JAESND010000007.1"/>
</dbReference>
<dbReference type="Pfam" id="PF13432">
    <property type="entry name" value="TPR_16"/>
    <property type="match status" value="1"/>
</dbReference>
<keyword evidence="1" id="KW-0802">TPR repeat</keyword>
<proteinExistence type="predicted"/>
<evidence type="ECO:0000256" key="1">
    <source>
        <dbReference type="PROSITE-ProRule" id="PRU00339"/>
    </source>
</evidence>
<feature type="repeat" description="TPR" evidence="1">
    <location>
        <begin position="69"/>
        <end position="102"/>
    </location>
</feature>
<feature type="compositionally biased region" description="Low complexity" evidence="2">
    <location>
        <begin position="19"/>
        <end position="30"/>
    </location>
</feature>
<protein>
    <submittedName>
        <fullName evidence="4">Tetratricopeptide repeat protein</fullName>
    </submittedName>
</protein>
<dbReference type="SUPFAM" id="SSF48452">
    <property type="entry name" value="TPR-like"/>
    <property type="match status" value="1"/>
</dbReference>
<dbReference type="Gene3D" id="1.25.40.10">
    <property type="entry name" value="Tetratricopeptide repeat domain"/>
    <property type="match status" value="1"/>
</dbReference>
<organism evidence="4 5">
    <name type="scientific">Jeongeupia naejangsanensis</name>
    <dbReference type="NCBI Taxonomy" id="613195"/>
    <lineage>
        <taxon>Bacteria</taxon>
        <taxon>Pseudomonadati</taxon>
        <taxon>Pseudomonadota</taxon>
        <taxon>Betaproteobacteria</taxon>
        <taxon>Neisseriales</taxon>
        <taxon>Chitinibacteraceae</taxon>
        <taxon>Jeongeupia</taxon>
    </lineage>
</organism>
<evidence type="ECO:0000313" key="4">
    <source>
        <dbReference type="EMBL" id="MBM3116960.1"/>
    </source>
</evidence>
<dbReference type="SMART" id="SM00028">
    <property type="entry name" value="TPR"/>
    <property type="match status" value="2"/>
</dbReference>
<comment type="caution">
    <text evidence="4">The sequence shown here is derived from an EMBL/GenBank/DDBJ whole genome shotgun (WGS) entry which is preliminary data.</text>
</comment>
<dbReference type="Proteomes" id="UP000809431">
    <property type="component" value="Unassembled WGS sequence"/>
</dbReference>